<dbReference type="RefSeq" id="WP_094335699.1">
    <property type="nucleotide sequence ID" value="NZ_NFIE01000014.1"/>
</dbReference>
<dbReference type="SUPFAM" id="SSF52980">
    <property type="entry name" value="Restriction endonuclease-like"/>
    <property type="match status" value="1"/>
</dbReference>
<feature type="region of interest" description="Disordered" evidence="15">
    <location>
        <begin position="983"/>
        <end position="1027"/>
    </location>
</feature>
<dbReference type="GO" id="GO:0004527">
    <property type="term" value="F:exonuclease activity"/>
    <property type="evidence" value="ECO:0007669"/>
    <property type="project" value="UniProtKB-KW"/>
</dbReference>
<feature type="binding site" evidence="14">
    <location>
        <begin position="25"/>
        <end position="32"/>
    </location>
    <ligand>
        <name>ATP</name>
        <dbReference type="ChEBI" id="CHEBI:30616"/>
    </ligand>
</feature>
<keyword evidence="6" id="KW-0269">Exonuclease</keyword>
<dbReference type="GO" id="GO:0005524">
    <property type="term" value="F:ATP binding"/>
    <property type="evidence" value="ECO:0007669"/>
    <property type="project" value="UniProtKB-UniRule"/>
</dbReference>
<keyword evidence="4 14" id="KW-0378">Hydrolase</keyword>
<dbReference type="OrthoDB" id="9810135at2"/>
<evidence type="ECO:0000256" key="3">
    <source>
        <dbReference type="ARBA" id="ARBA00022763"/>
    </source>
</evidence>
<comment type="catalytic activity">
    <reaction evidence="11">
        <text>Couples ATP hydrolysis with the unwinding of duplex DNA by translocating in the 3'-5' direction.</text>
        <dbReference type="EC" id="5.6.2.4"/>
    </reaction>
</comment>
<evidence type="ECO:0000256" key="4">
    <source>
        <dbReference type="ARBA" id="ARBA00022801"/>
    </source>
</evidence>
<dbReference type="GO" id="GO:0003677">
    <property type="term" value="F:DNA binding"/>
    <property type="evidence" value="ECO:0007669"/>
    <property type="project" value="UniProtKB-KW"/>
</dbReference>
<keyword evidence="19" id="KW-1185">Reference proteome</keyword>
<gene>
    <name evidence="18" type="ORF">B5G02_06880</name>
</gene>
<evidence type="ECO:0000256" key="15">
    <source>
        <dbReference type="SAM" id="MobiDB-lite"/>
    </source>
</evidence>
<dbReference type="GO" id="GO:0000725">
    <property type="term" value="P:recombinational repair"/>
    <property type="evidence" value="ECO:0007669"/>
    <property type="project" value="TreeGrafter"/>
</dbReference>
<protein>
    <recommendedName>
        <fullName evidence="12">DNA 3'-5' helicase</fullName>
        <ecNumber evidence="12">5.6.2.4</ecNumber>
    </recommendedName>
</protein>
<name>A0A1Y3XR54_9ACTN</name>
<dbReference type="InterPro" id="IPR011604">
    <property type="entry name" value="PDDEXK-like_dom_sf"/>
</dbReference>
<evidence type="ECO:0000259" key="16">
    <source>
        <dbReference type="PROSITE" id="PS51198"/>
    </source>
</evidence>
<feature type="domain" description="UvrD-like helicase ATP-binding" evidence="16">
    <location>
        <begin position="4"/>
        <end position="420"/>
    </location>
</feature>
<evidence type="ECO:0000256" key="13">
    <source>
        <dbReference type="ARBA" id="ARBA00048988"/>
    </source>
</evidence>
<dbReference type="EC" id="5.6.2.4" evidence="12"/>
<evidence type="ECO:0000256" key="10">
    <source>
        <dbReference type="ARBA" id="ARBA00023235"/>
    </source>
</evidence>
<dbReference type="PANTHER" id="PTHR11070">
    <property type="entry name" value="UVRD / RECB / PCRA DNA HELICASE FAMILY MEMBER"/>
    <property type="match status" value="1"/>
</dbReference>
<dbReference type="Proteomes" id="UP000195781">
    <property type="component" value="Unassembled WGS sequence"/>
</dbReference>
<dbReference type="InterPro" id="IPR014016">
    <property type="entry name" value="UvrD-like_ATP-bd"/>
</dbReference>
<feature type="region of interest" description="Disordered" evidence="15">
    <location>
        <begin position="923"/>
        <end position="946"/>
    </location>
</feature>
<sequence length="1198" mass="129704">MAGITLDPKQARIVQTLEGPVFVSAGAGAGKTLVLTQRVLNALKPGSKPRAQWADPDVPEPFLESIDQVLAITFTTKAAQELKMRVRRALTEEGMEAQAERVEDAWFSTIHSMCSRIIRAHALDLGVDPAFEMADYADDLKRTAVERVLANAGDAHAELLRRFKVEPDSPGSLAVNSLMGILFAILNKVSSSTGGLEQFQQVVPKPSYRRLYEAYRDIAETPAFKNAAAAREAVEAIEAYLASPRDLPALRACYAACGTLNKRVAGAEKEFVDEVRQARAQFFAEAYLAANAAALDDLMPLAAEVQEAYRALKRERNVLDNDDLLQIAYDALKHNPVVRAEFAGRFKMVMVDEFQDTAQQQVELVNLLCSPDGRELCTVGDAQQSIYRFRGADVSVFRAKAAAVSGAGTVLDLDVNFRSHAQILEFADRIFQGGAENRLGHDFLHLESCGEEVRAAALAKKGGVHVMRSPDLSRRQAVLVVGGTTEERAQAKAEAIAERFRRLRDEEGFAPGDMVIIMSKMTTADVYARAVRAAGMPCVISGGSSVFPKAPEVGVMLALTAFLADPEDGEQGITPLITSPLFEFGATELLAVGTQWNAEAGIRDARTITGDALVRGEILEDFLPLPLLDRAREILGRALARVGRDRMSAIVRDVVNESGWLARLERGGAEDRAVAANVLKVMAIIEDEERGREFSPRLVARAVANHVAHIKETPAALSGGDEDAVHIMTIHASKGLEYPVVAVVESDGIRVNADCFAMLDEGGRTLWAARPNLPELDVDAQMAAAKDLVLDEEVTQAPDTAAEAFTYMRRASDALDYEEAARKLYVAITRAREVVILAMGAKRATELEPGSRTSLVGEVLARILPADRENGGLPDLGADRLDFADAHAGDYQLVLLEDMKYPSTSKKKRPCVEFKAEDYPLRAAPSESEAAAEASAAEDAGEDPDVPREVVLARPAAVELRILPAQPAARDSYSYSSMAAALHAEGEDRRPDAAGDEADLPGGVPRADAPGSSAAGRGAEASRTEDPTALGSAFHAAAQWLIETGAETVPAERIDALARLWGVSEAQRDRLERALARWEGSRVRAEMRAWPRVRAEVPFFSLGMEEAAERFGTYAEGAIDVLCTDPAHPDAALVLDYKTGGSAHETPEELREKHALQARVYADVLHKAGFEHVTLKFVRVEVPDPAAPDEPQVVVFEL</sequence>
<dbReference type="SUPFAM" id="SSF52540">
    <property type="entry name" value="P-loop containing nucleoside triphosphate hydrolases"/>
    <property type="match status" value="1"/>
</dbReference>
<dbReference type="PROSITE" id="PS51198">
    <property type="entry name" value="UVRD_HELICASE_ATP_BIND"/>
    <property type="match status" value="1"/>
</dbReference>
<dbReference type="Gene3D" id="3.40.50.300">
    <property type="entry name" value="P-loop containing nucleotide triphosphate hydrolases"/>
    <property type="match status" value="4"/>
</dbReference>
<keyword evidence="7 14" id="KW-0067">ATP-binding</keyword>
<dbReference type="AlphaFoldDB" id="A0A1Y3XR54"/>
<keyword evidence="1" id="KW-0540">Nuclease</keyword>
<dbReference type="Gene3D" id="3.90.320.10">
    <property type="match status" value="1"/>
</dbReference>
<keyword evidence="9" id="KW-0234">DNA repair</keyword>
<evidence type="ECO:0000256" key="11">
    <source>
        <dbReference type="ARBA" id="ARBA00034617"/>
    </source>
</evidence>
<evidence type="ECO:0000256" key="6">
    <source>
        <dbReference type="ARBA" id="ARBA00022839"/>
    </source>
</evidence>
<evidence type="ECO:0000256" key="14">
    <source>
        <dbReference type="PROSITE-ProRule" id="PRU00560"/>
    </source>
</evidence>
<dbReference type="Pfam" id="PF12705">
    <property type="entry name" value="PDDEXK_1"/>
    <property type="match status" value="1"/>
</dbReference>
<dbReference type="GO" id="GO:0043138">
    <property type="term" value="F:3'-5' DNA helicase activity"/>
    <property type="evidence" value="ECO:0007669"/>
    <property type="project" value="UniProtKB-EC"/>
</dbReference>
<dbReference type="InterPro" id="IPR011335">
    <property type="entry name" value="Restrct_endonuc-II-like"/>
</dbReference>
<dbReference type="InterPro" id="IPR038726">
    <property type="entry name" value="PDDEXK_AddAB-type"/>
</dbReference>
<dbReference type="GO" id="GO:0005829">
    <property type="term" value="C:cytosol"/>
    <property type="evidence" value="ECO:0007669"/>
    <property type="project" value="TreeGrafter"/>
</dbReference>
<keyword evidence="5 14" id="KW-0347">Helicase</keyword>
<evidence type="ECO:0000256" key="9">
    <source>
        <dbReference type="ARBA" id="ARBA00023204"/>
    </source>
</evidence>
<dbReference type="InterPro" id="IPR027417">
    <property type="entry name" value="P-loop_NTPase"/>
</dbReference>
<organism evidence="18 19">
    <name type="scientific">[Collinsella] massiliensis</name>
    <dbReference type="NCBI Taxonomy" id="1232426"/>
    <lineage>
        <taxon>Bacteria</taxon>
        <taxon>Bacillati</taxon>
        <taxon>Actinomycetota</taxon>
        <taxon>Coriobacteriia</taxon>
        <taxon>Coriobacteriales</taxon>
        <taxon>Coriobacteriaceae</taxon>
        <taxon>Enorma</taxon>
    </lineage>
</organism>
<evidence type="ECO:0000256" key="1">
    <source>
        <dbReference type="ARBA" id="ARBA00022722"/>
    </source>
</evidence>
<comment type="caution">
    <text evidence="18">The sequence shown here is derived from an EMBL/GenBank/DDBJ whole genome shotgun (WGS) entry which is preliminary data.</text>
</comment>
<dbReference type="PROSITE" id="PS51217">
    <property type="entry name" value="UVRD_HELICASE_CTER"/>
    <property type="match status" value="1"/>
</dbReference>
<dbReference type="Pfam" id="PF13361">
    <property type="entry name" value="UvrD_C"/>
    <property type="match status" value="1"/>
</dbReference>
<feature type="compositionally biased region" description="Low complexity" evidence="15">
    <location>
        <begin position="923"/>
        <end position="938"/>
    </location>
</feature>
<reference evidence="19" key="1">
    <citation type="submission" date="2017-04" db="EMBL/GenBank/DDBJ databases">
        <title>Function of individual gut microbiota members based on whole genome sequencing of pure cultures obtained from chicken caecum.</title>
        <authorList>
            <person name="Medvecky M."/>
            <person name="Cejkova D."/>
            <person name="Polansky O."/>
            <person name="Karasova D."/>
            <person name="Kubasova T."/>
            <person name="Cizek A."/>
            <person name="Rychlik I."/>
        </authorList>
    </citation>
    <scope>NUCLEOTIDE SEQUENCE [LARGE SCALE GENOMIC DNA]</scope>
    <source>
        <strain evidence="19">An5</strain>
    </source>
</reference>
<accession>A0A1Y3XR54</accession>
<evidence type="ECO:0000313" key="18">
    <source>
        <dbReference type="EMBL" id="OUN87985.1"/>
    </source>
</evidence>
<feature type="compositionally biased region" description="Low complexity" evidence="15">
    <location>
        <begin position="1006"/>
        <end position="1019"/>
    </location>
</feature>
<evidence type="ECO:0000259" key="17">
    <source>
        <dbReference type="PROSITE" id="PS51217"/>
    </source>
</evidence>
<keyword evidence="3" id="KW-0227">DNA damage</keyword>
<evidence type="ECO:0000256" key="5">
    <source>
        <dbReference type="ARBA" id="ARBA00022806"/>
    </source>
</evidence>
<dbReference type="InterPro" id="IPR014017">
    <property type="entry name" value="DNA_helicase_UvrD-like_C"/>
</dbReference>
<feature type="domain" description="UvrD-like helicase C-terminal" evidence="17">
    <location>
        <begin position="421"/>
        <end position="735"/>
    </location>
</feature>
<keyword evidence="10" id="KW-0413">Isomerase</keyword>
<evidence type="ECO:0000256" key="7">
    <source>
        <dbReference type="ARBA" id="ARBA00022840"/>
    </source>
</evidence>
<evidence type="ECO:0000256" key="12">
    <source>
        <dbReference type="ARBA" id="ARBA00034808"/>
    </source>
</evidence>
<feature type="compositionally biased region" description="Basic and acidic residues" evidence="15">
    <location>
        <begin position="984"/>
        <end position="993"/>
    </location>
</feature>
<proteinExistence type="predicted"/>
<comment type="catalytic activity">
    <reaction evidence="13">
        <text>ATP + H2O = ADP + phosphate + H(+)</text>
        <dbReference type="Rhea" id="RHEA:13065"/>
        <dbReference type="ChEBI" id="CHEBI:15377"/>
        <dbReference type="ChEBI" id="CHEBI:15378"/>
        <dbReference type="ChEBI" id="CHEBI:30616"/>
        <dbReference type="ChEBI" id="CHEBI:43474"/>
        <dbReference type="ChEBI" id="CHEBI:456216"/>
        <dbReference type="EC" id="5.6.2.4"/>
    </reaction>
</comment>
<dbReference type="InterPro" id="IPR000212">
    <property type="entry name" value="DNA_helicase_UvrD/REP"/>
</dbReference>
<evidence type="ECO:0000256" key="2">
    <source>
        <dbReference type="ARBA" id="ARBA00022741"/>
    </source>
</evidence>
<dbReference type="PANTHER" id="PTHR11070:SF2">
    <property type="entry name" value="ATP-DEPENDENT DNA HELICASE SRS2"/>
    <property type="match status" value="1"/>
</dbReference>
<dbReference type="Pfam" id="PF00580">
    <property type="entry name" value="UvrD-helicase"/>
    <property type="match status" value="1"/>
</dbReference>
<evidence type="ECO:0000256" key="8">
    <source>
        <dbReference type="ARBA" id="ARBA00023125"/>
    </source>
</evidence>
<evidence type="ECO:0000313" key="19">
    <source>
        <dbReference type="Proteomes" id="UP000195781"/>
    </source>
</evidence>
<keyword evidence="8" id="KW-0238">DNA-binding</keyword>
<keyword evidence="2 14" id="KW-0547">Nucleotide-binding</keyword>
<dbReference type="EMBL" id="NFIE01000014">
    <property type="protein sequence ID" value="OUN87985.1"/>
    <property type="molecule type" value="Genomic_DNA"/>
</dbReference>